<proteinExistence type="predicted"/>
<organism evidence="2 3">
    <name type="scientific">Candidatus Scatomonas pullistercoris</name>
    <dbReference type="NCBI Taxonomy" id="2840920"/>
    <lineage>
        <taxon>Bacteria</taxon>
        <taxon>Bacillati</taxon>
        <taxon>Bacillota</taxon>
        <taxon>Clostridia</taxon>
        <taxon>Lachnospirales</taxon>
        <taxon>Lachnospiraceae</taxon>
        <taxon>Lachnospiraceae incertae sedis</taxon>
        <taxon>Candidatus Scatomonas</taxon>
    </lineage>
</organism>
<comment type="caution">
    <text evidence="2">The sequence shown here is derived from an EMBL/GenBank/DDBJ whole genome shotgun (WGS) entry which is preliminary data.</text>
</comment>
<dbReference type="Proteomes" id="UP000824169">
    <property type="component" value="Unassembled WGS sequence"/>
</dbReference>
<dbReference type="GO" id="GO:0006779">
    <property type="term" value="P:porphyrin-containing compound biosynthetic process"/>
    <property type="evidence" value="ECO:0007669"/>
    <property type="project" value="InterPro"/>
</dbReference>
<gene>
    <name evidence="2" type="ORF">IAB71_05705</name>
</gene>
<dbReference type="PANTHER" id="PTHR47099:SF1">
    <property type="entry name" value="METHYLCOBAMIDE:COM METHYLTRANSFERASE MTBA"/>
    <property type="match status" value="1"/>
</dbReference>
<dbReference type="InterPro" id="IPR000257">
    <property type="entry name" value="Uroporphyrinogen_deCOase"/>
</dbReference>
<dbReference type="AlphaFoldDB" id="A0A9D1TA71"/>
<accession>A0A9D1TA71</accession>
<reference evidence="2" key="1">
    <citation type="submission" date="2020-10" db="EMBL/GenBank/DDBJ databases">
        <authorList>
            <person name="Gilroy R."/>
        </authorList>
    </citation>
    <scope>NUCLEOTIDE SEQUENCE</scope>
    <source>
        <strain evidence="2">CHK188-20938</strain>
    </source>
</reference>
<evidence type="ECO:0000313" key="3">
    <source>
        <dbReference type="Proteomes" id="UP000824169"/>
    </source>
</evidence>
<dbReference type="PANTHER" id="PTHR47099">
    <property type="entry name" value="METHYLCOBAMIDE:COM METHYLTRANSFERASE MTBA"/>
    <property type="match status" value="1"/>
</dbReference>
<feature type="domain" description="Uroporphyrinogen decarboxylase (URO-D)" evidence="1">
    <location>
        <begin position="132"/>
        <end position="312"/>
    </location>
</feature>
<protein>
    <submittedName>
        <fullName evidence="2">Veratrol--corrinoid protein metyltransferase</fullName>
    </submittedName>
</protein>
<dbReference type="EMBL" id="DVOO01000015">
    <property type="protein sequence ID" value="HIV25271.1"/>
    <property type="molecule type" value="Genomic_DNA"/>
</dbReference>
<dbReference type="Pfam" id="PF01208">
    <property type="entry name" value="URO-D"/>
    <property type="match status" value="1"/>
</dbReference>
<evidence type="ECO:0000259" key="1">
    <source>
        <dbReference type="Pfam" id="PF01208"/>
    </source>
</evidence>
<dbReference type="InterPro" id="IPR052024">
    <property type="entry name" value="Methanogen_methyltrans"/>
</dbReference>
<evidence type="ECO:0000313" key="2">
    <source>
        <dbReference type="EMBL" id="HIV25271.1"/>
    </source>
</evidence>
<name>A0A9D1TA71_9FIRM</name>
<dbReference type="InterPro" id="IPR038071">
    <property type="entry name" value="UROD/MetE-like_sf"/>
</dbReference>
<dbReference type="Gene3D" id="3.20.20.210">
    <property type="match status" value="1"/>
</dbReference>
<reference evidence="2" key="2">
    <citation type="journal article" date="2021" name="PeerJ">
        <title>Extensive microbial diversity within the chicken gut microbiome revealed by metagenomics and culture.</title>
        <authorList>
            <person name="Gilroy R."/>
            <person name="Ravi A."/>
            <person name="Getino M."/>
            <person name="Pursley I."/>
            <person name="Horton D.L."/>
            <person name="Alikhan N.F."/>
            <person name="Baker D."/>
            <person name="Gharbi K."/>
            <person name="Hall N."/>
            <person name="Watson M."/>
            <person name="Adriaenssens E.M."/>
            <person name="Foster-Nyarko E."/>
            <person name="Jarju S."/>
            <person name="Secka A."/>
            <person name="Antonio M."/>
            <person name="Oren A."/>
            <person name="Chaudhuri R.R."/>
            <person name="La Ragione R."/>
            <person name="Hildebrand F."/>
            <person name="Pallen M.J."/>
        </authorList>
    </citation>
    <scope>NUCLEOTIDE SEQUENCE</scope>
    <source>
        <strain evidence="2">CHK188-20938</strain>
    </source>
</reference>
<dbReference type="SUPFAM" id="SSF51726">
    <property type="entry name" value="UROD/MetE-like"/>
    <property type="match status" value="1"/>
</dbReference>
<dbReference type="GO" id="GO:0004853">
    <property type="term" value="F:uroporphyrinogen decarboxylase activity"/>
    <property type="evidence" value="ECO:0007669"/>
    <property type="project" value="InterPro"/>
</dbReference>
<sequence length="347" mass="40103">MAKITPKDNFMKLVGGGHPEYVPYFTMMGEGYLGEVADVMMSPAVFGDTFFMDGGKDMWGVPYRATEGTADATMPDTRIKILPDIEDWRKYLKYPDIPRPEEIDWEKQYQKDLAQFQVDRTQSAVKTGPQLMPFQELVAMMGFTEGLMALYTDPDEVLNMFHAMVDFLEPYYTRYIDVYKPDLWYMLDDTCAKEAPFFSPETYRAVFKPIYERLAKPANDRGIPIIFHICGRFDPFLDDMVDFGVKIVEPTQESNDLLMLKEKYKGKVGFVGGWDWGNHIPPKYPEYSEEELRESVRSTIDKYAPGGGYAFSSWPISYAGDPVLPEIKRIIRDEAHWYGRKVYGYKD</sequence>